<accession>A0A2W1JQ64</accession>
<dbReference type="EMBL" id="PQWO01000001">
    <property type="protein sequence ID" value="PZD75488.1"/>
    <property type="molecule type" value="Genomic_DNA"/>
</dbReference>
<evidence type="ECO:0000313" key="2">
    <source>
        <dbReference type="Proteomes" id="UP000248857"/>
    </source>
</evidence>
<organism evidence="1 2">
    <name type="scientific">Acaryochloris thomasi RCC1774</name>
    <dbReference type="NCBI Taxonomy" id="1764569"/>
    <lineage>
        <taxon>Bacteria</taxon>
        <taxon>Bacillati</taxon>
        <taxon>Cyanobacteriota</taxon>
        <taxon>Cyanophyceae</taxon>
        <taxon>Acaryochloridales</taxon>
        <taxon>Acaryochloridaceae</taxon>
        <taxon>Acaryochloris</taxon>
        <taxon>Acaryochloris thomasi</taxon>
    </lineage>
</organism>
<dbReference type="OrthoDB" id="466434at2"/>
<protein>
    <submittedName>
        <fullName evidence="1">Uncharacterized protein</fullName>
    </submittedName>
</protein>
<keyword evidence="2" id="KW-1185">Reference proteome</keyword>
<proteinExistence type="predicted"/>
<name>A0A2W1JQ64_9CYAN</name>
<dbReference type="AlphaFoldDB" id="A0A2W1JQ64"/>
<comment type="caution">
    <text evidence="1">The sequence shown here is derived from an EMBL/GenBank/DDBJ whole genome shotgun (WGS) entry which is preliminary data.</text>
</comment>
<sequence length="89" mass="9431">MAPLTGLNLIDCAKANSKQGLEVAAKQCGYGEDTENFIEQLQAACQEIGVDVQELSDLITERQRATKIPGVTIAPDSASDLGTVRKPNA</sequence>
<dbReference type="Proteomes" id="UP000248857">
    <property type="component" value="Unassembled WGS sequence"/>
</dbReference>
<gene>
    <name evidence="1" type="ORF">C1752_00326</name>
</gene>
<dbReference type="RefSeq" id="WP_110984305.1">
    <property type="nucleotide sequence ID" value="NZ_CAWNWM010000001.1"/>
</dbReference>
<evidence type="ECO:0000313" key="1">
    <source>
        <dbReference type="EMBL" id="PZD75488.1"/>
    </source>
</evidence>
<reference evidence="1 2" key="1">
    <citation type="journal article" date="2018" name="Sci. Rep.">
        <title>A novel species of the marine cyanobacterium Acaryochloris with a unique pigment content and lifestyle.</title>
        <authorList>
            <person name="Partensky F."/>
            <person name="Six C."/>
            <person name="Ratin M."/>
            <person name="Garczarek L."/>
            <person name="Vaulot D."/>
            <person name="Probert I."/>
            <person name="Calteau A."/>
            <person name="Gourvil P."/>
            <person name="Marie D."/>
            <person name="Grebert T."/>
            <person name="Bouchier C."/>
            <person name="Le Panse S."/>
            <person name="Gachenot M."/>
            <person name="Rodriguez F."/>
            <person name="Garrido J.L."/>
        </authorList>
    </citation>
    <scope>NUCLEOTIDE SEQUENCE [LARGE SCALE GENOMIC DNA]</scope>
    <source>
        <strain evidence="1 2">RCC1774</strain>
    </source>
</reference>